<name>A0ABQ0CXA8_9HYPO</name>
<organism evidence="3 4">
    <name type="scientific">Epichloe bromicola</name>
    <dbReference type="NCBI Taxonomy" id="79588"/>
    <lineage>
        <taxon>Eukaryota</taxon>
        <taxon>Fungi</taxon>
        <taxon>Dikarya</taxon>
        <taxon>Ascomycota</taxon>
        <taxon>Pezizomycotina</taxon>
        <taxon>Sordariomycetes</taxon>
        <taxon>Hypocreomycetidae</taxon>
        <taxon>Hypocreales</taxon>
        <taxon>Clavicipitaceae</taxon>
        <taxon>Epichloe</taxon>
    </lineage>
</organism>
<dbReference type="EMBL" id="BAAFGZ010000356">
    <property type="protein sequence ID" value="GAB0138087.1"/>
    <property type="molecule type" value="Genomic_DNA"/>
</dbReference>
<feature type="domain" description="Aminoglycoside phosphotransferase" evidence="2">
    <location>
        <begin position="63"/>
        <end position="231"/>
    </location>
</feature>
<evidence type="ECO:0000313" key="3">
    <source>
        <dbReference type="EMBL" id="GAB0138087.1"/>
    </source>
</evidence>
<sequence length="326" mass="36351">MARVEVQNARQSYLAKVLNSLIQKVEEWLLPIRLLLGKKVMYDDQRKIVQVSSGQLIKGPCSKQELEAMQYAAANTSVPLPHIHRTYQLRDGLYIAMDYIKGDSLEKLWPGLTDEEKRKAVARLWNSLRQLHACRPPSSLASVSAASIGGGPVRDGALGVGDHGPSELGPFSDSDDFLGVLNEIPDFTELDRRPDQVGFVHADICPRNVIRAADGQFYLIDWEFAGWWPLYWERMKWHFADFPPMPDFISLMDEAYQTPLQTKKGMAATNAWNPSPDRRQSWSKEDQKHAQMSGVGVGVGVGGAKTGAGFTEKTTRFGTLCDECIG</sequence>
<dbReference type="InterPro" id="IPR011009">
    <property type="entry name" value="Kinase-like_dom_sf"/>
</dbReference>
<evidence type="ECO:0000259" key="2">
    <source>
        <dbReference type="Pfam" id="PF01636"/>
    </source>
</evidence>
<dbReference type="PANTHER" id="PTHR21310:SF58">
    <property type="entry name" value="AMINOGLYCOSIDE PHOSPHOTRANSFERASE DOMAIN-CONTAINING PROTEIN"/>
    <property type="match status" value="1"/>
</dbReference>
<dbReference type="CDD" id="cd05120">
    <property type="entry name" value="APH_ChoK_like"/>
    <property type="match status" value="1"/>
</dbReference>
<protein>
    <recommendedName>
        <fullName evidence="2">Aminoglycoside phosphotransferase domain-containing protein</fullName>
    </recommendedName>
</protein>
<dbReference type="Proteomes" id="UP001562357">
    <property type="component" value="Unassembled WGS sequence"/>
</dbReference>
<dbReference type="PANTHER" id="PTHR21310">
    <property type="entry name" value="AMINOGLYCOSIDE PHOSPHOTRANSFERASE-RELATED-RELATED"/>
    <property type="match status" value="1"/>
</dbReference>
<evidence type="ECO:0000256" key="1">
    <source>
        <dbReference type="SAM" id="MobiDB-lite"/>
    </source>
</evidence>
<feature type="compositionally biased region" description="Basic and acidic residues" evidence="1">
    <location>
        <begin position="276"/>
        <end position="289"/>
    </location>
</feature>
<keyword evidence="4" id="KW-1185">Reference proteome</keyword>
<dbReference type="Pfam" id="PF01636">
    <property type="entry name" value="APH"/>
    <property type="match status" value="1"/>
</dbReference>
<feature type="region of interest" description="Disordered" evidence="1">
    <location>
        <begin position="265"/>
        <end position="289"/>
    </location>
</feature>
<gene>
    <name evidence="3" type="primary">g6332</name>
    <name evidence="3" type="ORF">EsDP_00006332</name>
</gene>
<proteinExistence type="predicted"/>
<comment type="caution">
    <text evidence="3">The sequence shown here is derived from an EMBL/GenBank/DDBJ whole genome shotgun (WGS) entry which is preliminary data.</text>
</comment>
<dbReference type="InterPro" id="IPR051678">
    <property type="entry name" value="AGP_Transferase"/>
</dbReference>
<evidence type="ECO:0000313" key="4">
    <source>
        <dbReference type="Proteomes" id="UP001562357"/>
    </source>
</evidence>
<dbReference type="InterPro" id="IPR002575">
    <property type="entry name" value="Aminoglycoside_PTrfase"/>
</dbReference>
<reference evidence="4" key="1">
    <citation type="submission" date="2024-06" db="EMBL/GenBank/DDBJ databases">
        <title>Draft Genome Sequences of Epichloe bromicola Strains Isolated from Elymus ciliaris.</title>
        <authorList>
            <consortium name="Epichloe bromicola genome sequencing consortium"/>
            <person name="Miura A."/>
            <person name="Imano S."/>
            <person name="Ashida A."/>
            <person name="Sato I."/>
            <person name="Chiba S."/>
            <person name="Tanaka A."/>
            <person name="Camagna M."/>
            <person name="Takemoto D."/>
        </authorList>
    </citation>
    <scope>NUCLEOTIDE SEQUENCE [LARGE SCALE GENOMIC DNA]</scope>
    <source>
        <strain evidence="4">DP</strain>
    </source>
</reference>
<accession>A0ABQ0CXA8</accession>
<dbReference type="Gene3D" id="3.90.1200.10">
    <property type="match status" value="1"/>
</dbReference>
<dbReference type="SUPFAM" id="SSF56112">
    <property type="entry name" value="Protein kinase-like (PK-like)"/>
    <property type="match status" value="1"/>
</dbReference>